<accession>T1JXJ4</accession>
<dbReference type="AlphaFoldDB" id="T1JXJ4"/>
<reference evidence="2" key="1">
    <citation type="submission" date="2011-08" db="EMBL/GenBank/DDBJ databases">
        <authorList>
            <person name="Rombauts S."/>
        </authorList>
    </citation>
    <scope>NUCLEOTIDE SEQUENCE</scope>
    <source>
        <strain evidence="2">London</strain>
    </source>
</reference>
<reference evidence="1" key="2">
    <citation type="submission" date="2015-06" db="UniProtKB">
        <authorList>
            <consortium name="EnsemblMetazoa"/>
        </authorList>
    </citation>
    <scope>IDENTIFICATION</scope>
</reference>
<organism evidence="1 2">
    <name type="scientific">Tetranychus urticae</name>
    <name type="common">Two-spotted spider mite</name>
    <dbReference type="NCBI Taxonomy" id="32264"/>
    <lineage>
        <taxon>Eukaryota</taxon>
        <taxon>Metazoa</taxon>
        <taxon>Ecdysozoa</taxon>
        <taxon>Arthropoda</taxon>
        <taxon>Chelicerata</taxon>
        <taxon>Arachnida</taxon>
        <taxon>Acari</taxon>
        <taxon>Acariformes</taxon>
        <taxon>Trombidiformes</taxon>
        <taxon>Prostigmata</taxon>
        <taxon>Eleutherengona</taxon>
        <taxon>Raphignathae</taxon>
        <taxon>Tetranychoidea</taxon>
        <taxon>Tetranychidae</taxon>
        <taxon>Tetranychus</taxon>
    </lineage>
</organism>
<evidence type="ECO:0000313" key="1">
    <source>
        <dbReference type="EnsemblMetazoa" id="tetur02g12170.1"/>
    </source>
</evidence>
<dbReference type="EMBL" id="CAEY01000829">
    <property type="status" value="NOT_ANNOTATED_CDS"/>
    <property type="molecule type" value="Genomic_DNA"/>
</dbReference>
<evidence type="ECO:0000313" key="2">
    <source>
        <dbReference type="Proteomes" id="UP000015104"/>
    </source>
</evidence>
<dbReference type="HOGENOM" id="CLU_3369051_0_0_1"/>
<dbReference type="EnsemblMetazoa" id="tetur02g12170.1">
    <property type="protein sequence ID" value="tetur02g12170.1"/>
    <property type="gene ID" value="tetur02g12170"/>
</dbReference>
<sequence>MITFNSTRKGYVKSDVNVDCYKLHLNNTIRLDWRI</sequence>
<proteinExistence type="predicted"/>
<keyword evidence="2" id="KW-1185">Reference proteome</keyword>
<name>T1JXJ4_TETUR</name>
<dbReference type="Proteomes" id="UP000015104">
    <property type="component" value="Unassembled WGS sequence"/>
</dbReference>
<protein>
    <submittedName>
        <fullName evidence="1">Uncharacterized protein</fullName>
    </submittedName>
</protein>